<name>A0A136M094_9BACT</name>
<keyword evidence="2" id="KW-0732">Signal</keyword>
<keyword evidence="1" id="KW-0812">Transmembrane</keyword>
<keyword evidence="1" id="KW-0472">Membrane</keyword>
<dbReference type="EMBL" id="JYNZ01000002">
    <property type="protein sequence ID" value="KXK27315.1"/>
    <property type="molecule type" value="Genomic_DNA"/>
</dbReference>
<keyword evidence="1" id="KW-1133">Transmembrane helix</keyword>
<evidence type="ECO:0000313" key="3">
    <source>
        <dbReference type="EMBL" id="KXK27315.1"/>
    </source>
</evidence>
<evidence type="ECO:0000256" key="2">
    <source>
        <dbReference type="SAM" id="SignalP"/>
    </source>
</evidence>
<evidence type="ECO:0000313" key="4">
    <source>
        <dbReference type="Proteomes" id="UP000070457"/>
    </source>
</evidence>
<protein>
    <recommendedName>
        <fullName evidence="5">Cohesin domain-containing protein</fullName>
    </recommendedName>
</protein>
<organism evidence="3 4">
    <name type="scientific">candidate division WS6 bacterium OLB20</name>
    <dbReference type="NCBI Taxonomy" id="1617426"/>
    <lineage>
        <taxon>Bacteria</taxon>
        <taxon>Candidatus Dojkabacteria</taxon>
    </lineage>
</organism>
<comment type="caution">
    <text evidence="3">The sequence shown here is derived from an EMBL/GenBank/DDBJ whole genome shotgun (WGS) entry which is preliminary data.</text>
</comment>
<evidence type="ECO:0008006" key="5">
    <source>
        <dbReference type="Google" id="ProtNLM"/>
    </source>
</evidence>
<feature type="chain" id="PRO_5007475314" description="Cohesin domain-containing protein" evidence="2">
    <location>
        <begin position="25"/>
        <end position="208"/>
    </location>
</feature>
<dbReference type="STRING" id="1617426.TR69_WS6001000190"/>
<dbReference type="AlphaFoldDB" id="A0A136M094"/>
<reference evidence="3 4" key="1">
    <citation type="submission" date="2015-02" db="EMBL/GenBank/DDBJ databases">
        <title>Improved understanding of the partial-nitritation anammox process through 23 genomes representing the majority of the microbial community.</title>
        <authorList>
            <person name="Speth D.R."/>
            <person name="In T Zandt M."/>
            <person name="Guerrero Cruz S."/>
            <person name="Jetten M.S."/>
            <person name="Dutilh B.E."/>
        </authorList>
    </citation>
    <scope>NUCLEOTIDE SEQUENCE [LARGE SCALE GENOMIC DNA]</scope>
    <source>
        <strain evidence="3">OLB20</strain>
    </source>
</reference>
<gene>
    <name evidence="3" type="ORF">TR69_WS6001000190</name>
</gene>
<sequence>MKRNYIVPFLSALLVLLPVYPVSAQEAPLVFTADAVTLDVGEEIEVPVSVPADLDTNVIELVFDYDEENVLIATLREGPGTLAIDKVLSGGRAEVTVAKTGSNFAAGDTVATLRIRLIGPAGSQVRFADGTAVAEQSVDVSSMQALTVTFAHEDKLDDTSAEEDRQADLFDRLRRLDPVLQVVIGAAVVAGLFFILILALFILRKRNE</sequence>
<feature type="signal peptide" evidence="2">
    <location>
        <begin position="1"/>
        <end position="24"/>
    </location>
</feature>
<proteinExistence type="predicted"/>
<dbReference type="Proteomes" id="UP000070457">
    <property type="component" value="Unassembled WGS sequence"/>
</dbReference>
<accession>A0A136M094</accession>
<evidence type="ECO:0000256" key="1">
    <source>
        <dbReference type="SAM" id="Phobius"/>
    </source>
</evidence>
<feature type="transmembrane region" description="Helical" evidence="1">
    <location>
        <begin position="179"/>
        <end position="203"/>
    </location>
</feature>